<evidence type="ECO:0000259" key="5">
    <source>
        <dbReference type="PROSITE" id="PS50255"/>
    </source>
</evidence>
<dbReference type="InterPro" id="IPR001199">
    <property type="entry name" value="Cyt_B5-like_heme/steroid-bd"/>
</dbReference>
<dbReference type="SUPFAM" id="SSF55856">
    <property type="entry name" value="Cytochrome b5-like heme/steroid binding domain"/>
    <property type="match status" value="1"/>
</dbReference>
<dbReference type="PANTHER" id="PTHR46237">
    <property type="entry name" value="CYTOCHROME B5 REDUCTASE 4 FAMILY MEMBER"/>
    <property type="match status" value="1"/>
</dbReference>
<feature type="compositionally biased region" description="Low complexity" evidence="4">
    <location>
        <begin position="14"/>
        <end position="25"/>
    </location>
</feature>
<evidence type="ECO:0000256" key="2">
    <source>
        <dbReference type="ARBA" id="ARBA00022723"/>
    </source>
</evidence>
<keyword evidence="1" id="KW-0349">Heme</keyword>
<name>A0ABQ7J9E6_9APIC</name>
<dbReference type="InterPro" id="IPR051872">
    <property type="entry name" value="Cytochrome_b5/Flavoprotein_Rdt"/>
</dbReference>
<organism evidence="6 7">
    <name type="scientific">Cardiosporidium cionae</name>
    <dbReference type="NCBI Taxonomy" id="476202"/>
    <lineage>
        <taxon>Eukaryota</taxon>
        <taxon>Sar</taxon>
        <taxon>Alveolata</taxon>
        <taxon>Apicomplexa</taxon>
        <taxon>Aconoidasida</taxon>
        <taxon>Nephromycida</taxon>
        <taxon>Cardiosporidium</taxon>
    </lineage>
</organism>
<dbReference type="InterPro" id="IPR036400">
    <property type="entry name" value="Cyt_B5-like_heme/steroid_sf"/>
</dbReference>
<sequence>MFPLNEDEVAESLSAAEQNSQSHSEQNSHRITPCITVSKTPDVSTSNFGEPNTIPSPSTLLSPQPTRASRSLEPTKVSGRRGAFNQMRFVQMLEKANLRTEKWRKYTIEEVALHNRPDDAWVILKGKVYNIQPYFAYHPGGEEILLTVAGKDCTTEFNSNHPWVNAELLLDQLCLGTVVSAKQKG</sequence>
<feature type="domain" description="Cytochrome b5 heme-binding" evidence="5">
    <location>
        <begin position="103"/>
        <end position="179"/>
    </location>
</feature>
<reference evidence="6 7" key="1">
    <citation type="journal article" date="2020" name="bioRxiv">
        <title>Metabolic contributions of an alphaproteobacterial endosymbiont in the apicomplexan Cardiosporidium cionae.</title>
        <authorList>
            <person name="Hunter E.S."/>
            <person name="Paight C.J."/>
            <person name="Lane C.E."/>
        </authorList>
    </citation>
    <scope>NUCLEOTIDE SEQUENCE [LARGE SCALE GENOMIC DNA]</scope>
    <source>
        <strain evidence="6">ESH_2018</strain>
    </source>
</reference>
<feature type="region of interest" description="Disordered" evidence="4">
    <location>
        <begin position="1"/>
        <end position="77"/>
    </location>
</feature>
<protein>
    <submittedName>
        <fullName evidence="6">Cytochrome b5 family heme/steroid binding domain-containing protein</fullName>
    </submittedName>
</protein>
<evidence type="ECO:0000256" key="4">
    <source>
        <dbReference type="SAM" id="MobiDB-lite"/>
    </source>
</evidence>
<accession>A0ABQ7J9E6</accession>
<keyword evidence="3" id="KW-0408">Iron</keyword>
<feature type="compositionally biased region" description="Polar residues" evidence="4">
    <location>
        <begin position="35"/>
        <end position="50"/>
    </location>
</feature>
<dbReference type="Pfam" id="PF00173">
    <property type="entry name" value="Cyt-b5"/>
    <property type="match status" value="1"/>
</dbReference>
<proteinExistence type="predicted"/>
<feature type="compositionally biased region" description="Low complexity" evidence="4">
    <location>
        <begin position="51"/>
        <end position="66"/>
    </location>
</feature>
<dbReference type="EMBL" id="JADAQX010000348">
    <property type="protein sequence ID" value="KAF8820590.1"/>
    <property type="molecule type" value="Genomic_DNA"/>
</dbReference>
<evidence type="ECO:0000313" key="6">
    <source>
        <dbReference type="EMBL" id="KAF8820590.1"/>
    </source>
</evidence>
<keyword evidence="7" id="KW-1185">Reference proteome</keyword>
<evidence type="ECO:0000313" key="7">
    <source>
        <dbReference type="Proteomes" id="UP000823046"/>
    </source>
</evidence>
<keyword evidence="2" id="KW-0479">Metal-binding</keyword>
<feature type="compositionally biased region" description="Acidic residues" evidence="4">
    <location>
        <begin position="1"/>
        <end position="10"/>
    </location>
</feature>
<dbReference type="Gene3D" id="3.10.120.10">
    <property type="entry name" value="Cytochrome b5-like heme/steroid binding domain"/>
    <property type="match status" value="1"/>
</dbReference>
<dbReference type="PANTHER" id="PTHR46237:SF1">
    <property type="entry name" value="CYTOCHROME B5 REDUCTASE 4"/>
    <property type="match status" value="1"/>
</dbReference>
<dbReference type="Proteomes" id="UP000823046">
    <property type="component" value="Unassembled WGS sequence"/>
</dbReference>
<dbReference type="PRINTS" id="PR00363">
    <property type="entry name" value="CYTOCHROMEB5"/>
</dbReference>
<evidence type="ECO:0000256" key="3">
    <source>
        <dbReference type="ARBA" id="ARBA00023004"/>
    </source>
</evidence>
<dbReference type="PROSITE" id="PS50255">
    <property type="entry name" value="CYTOCHROME_B5_2"/>
    <property type="match status" value="1"/>
</dbReference>
<comment type="caution">
    <text evidence="6">The sequence shown here is derived from an EMBL/GenBank/DDBJ whole genome shotgun (WGS) entry which is preliminary data.</text>
</comment>
<gene>
    <name evidence="6" type="ORF">IE077_003012</name>
</gene>
<evidence type="ECO:0000256" key="1">
    <source>
        <dbReference type="ARBA" id="ARBA00022617"/>
    </source>
</evidence>
<dbReference type="SMART" id="SM01117">
    <property type="entry name" value="Cyt-b5"/>
    <property type="match status" value="1"/>
</dbReference>